<dbReference type="SUPFAM" id="SSF50182">
    <property type="entry name" value="Sm-like ribonucleoproteins"/>
    <property type="match status" value="1"/>
</dbReference>
<feature type="domain" description="Mechanosensitive ion channel MscS" evidence="7">
    <location>
        <begin position="520"/>
        <end position="585"/>
    </location>
</feature>
<dbReference type="InterPro" id="IPR023408">
    <property type="entry name" value="MscS_beta-dom_sf"/>
</dbReference>
<reference evidence="9 10" key="1">
    <citation type="submission" date="2020-08" db="EMBL/GenBank/DDBJ databases">
        <title>Comparative genomics of Francisella species.</title>
        <authorList>
            <person name="Sahl J."/>
            <person name="Sjodin A."/>
            <person name="Wagner D."/>
            <person name="Forsman M."/>
        </authorList>
    </citation>
    <scope>NUCLEOTIDE SEQUENCE [LARGE SCALE GENOMIC DNA]</scope>
    <source>
        <strain evidence="9 10">F1093</strain>
    </source>
</reference>
<dbReference type="InterPro" id="IPR049278">
    <property type="entry name" value="MS_channel_C"/>
</dbReference>
<feature type="transmembrane region" description="Helical" evidence="6">
    <location>
        <begin position="500"/>
        <end position="518"/>
    </location>
</feature>
<keyword evidence="4 6" id="KW-1133">Transmembrane helix</keyword>
<dbReference type="Pfam" id="PF21082">
    <property type="entry name" value="MS_channel_3rd"/>
    <property type="match status" value="1"/>
</dbReference>
<evidence type="ECO:0000256" key="6">
    <source>
        <dbReference type="SAM" id="Phobius"/>
    </source>
</evidence>
<proteinExistence type="inferred from homology"/>
<evidence type="ECO:0000256" key="1">
    <source>
        <dbReference type="ARBA" id="ARBA00004127"/>
    </source>
</evidence>
<dbReference type="InterPro" id="IPR010920">
    <property type="entry name" value="LSM_dom_sf"/>
</dbReference>
<gene>
    <name evidence="9" type="ORF">IBE52_04125</name>
</gene>
<accession>A0ABS1GBP1</accession>
<dbReference type="InterPro" id="IPR045042">
    <property type="entry name" value="YnaI-like"/>
</dbReference>
<dbReference type="Pfam" id="PF00924">
    <property type="entry name" value="MS_channel_2nd"/>
    <property type="match status" value="1"/>
</dbReference>
<evidence type="ECO:0000256" key="5">
    <source>
        <dbReference type="ARBA" id="ARBA00023136"/>
    </source>
</evidence>
<dbReference type="PANTHER" id="PTHR43634">
    <property type="entry name" value="OW CONDUCTANCE MECHANOSENSITIVE CHANNEL"/>
    <property type="match status" value="1"/>
</dbReference>
<keyword evidence="5 6" id="KW-0472">Membrane</keyword>
<evidence type="ECO:0000259" key="7">
    <source>
        <dbReference type="Pfam" id="PF00924"/>
    </source>
</evidence>
<feature type="transmembrane region" description="Helical" evidence="6">
    <location>
        <begin position="401"/>
        <end position="426"/>
    </location>
</feature>
<feature type="transmembrane region" description="Helical" evidence="6">
    <location>
        <begin position="349"/>
        <end position="366"/>
    </location>
</feature>
<dbReference type="InterPro" id="IPR006685">
    <property type="entry name" value="MscS_channel_2nd"/>
</dbReference>
<dbReference type="RefSeq" id="WP_200166145.1">
    <property type="nucleotide sequence ID" value="NZ_JACTSG010000002.1"/>
</dbReference>
<comment type="subcellular location">
    <subcellularLocation>
        <location evidence="1">Endomembrane system</location>
        <topology evidence="1">Multi-pass membrane protein</topology>
    </subcellularLocation>
</comment>
<evidence type="ECO:0000256" key="3">
    <source>
        <dbReference type="ARBA" id="ARBA00022692"/>
    </source>
</evidence>
<name>A0ABS1GBP1_9GAMM</name>
<evidence type="ECO:0000313" key="10">
    <source>
        <dbReference type="Proteomes" id="UP000760407"/>
    </source>
</evidence>
<comment type="caution">
    <text evidence="9">The sequence shown here is derived from an EMBL/GenBank/DDBJ whole genome shotgun (WGS) entry which is preliminary data.</text>
</comment>
<feature type="transmembrane region" description="Helical" evidence="6">
    <location>
        <begin position="432"/>
        <end position="457"/>
    </location>
</feature>
<dbReference type="Gene3D" id="1.10.287.1260">
    <property type="match status" value="1"/>
</dbReference>
<organism evidence="9 10">
    <name type="scientific">Francisella philomiragia</name>
    <dbReference type="NCBI Taxonomy" id="28110"/>
    <lineage>
        <taxon>Bacteria</taxon>
        <taxon>Pseudomonadati</taxon>
        <taxon>Pseudomonadota</taxon>
        <taxon>Gammaproteobacteria</taxon>
        <taxon>Thiotrichales</taxon>
        <taxon>Francisellaceae</taxon>
        <taxon>Francisella</taxon>
    </lineage>
</organism>
<sequence>MTTKKKYLTIPRLFKTIFLILGIISSFFYIKPYLSAKYLPSDDFKSVEYQSIGLLGKEQLGEFDSKTPNDLFINYYYKSLALWLGFHNYYFDLLNSISPEIINNNDYYENTRNIKIDEMLVALIQTDFTWGDLPTNIDSDEISITLGKDNKQTFYLAKKSNGNWYFTEQNFQNPETHEKFEQFMKEKKISIDNIHSTSIPVLSYLNFILGANHAYGFTTQDALSAMQTAWIPKEIQEHYGEFNIFVINKVLQYAKSTIRSVPGGVPPGTDYVMIYMDPKSTRSIYLQYQKNPQDDSYSWVFPKQVQLNAINMFLNDLPLDTPRDPFGYNIKYTIWENIPSLISKYGSNAYIIMMAIICLTLLYIIYKSIKLISSNFFIKLGKIYQNKDFNSSRKLSTAMSLAISVYLSSALFFNSTIIFMELSFYFDFIYRVGYGIIIMFLLAEITNVICSFTIALYAKSRNAVKSARFSFAITITNKLINLVIILVVAGYIVQELGIDMIHFLTALGLGGLAIALAGKDTIENLFGSIILAVERPIKIGDWVVIENKEGNVEKIGLRSTTIRTFEDSALIIPNYAFITSKINNMGERTYRRYKTMLEIDESTPIEKLHKYVEKLNELVQNTPHMKKDGYYIRINEVATDSINVLIYVFFVSNDWGEELKQRELFISEVLNIAKNMDIKFAPTQKIQFESTHN</sequence>
<dbReference type="SUPFAM" id="SSF82861">
    <property type="entry name" value="Mechanosensitive channel protein MscS (YggB), transmembrane region"/>
    <property type="match status" value="1"/>
</dbReference>
<evidence type="ECO:0000313" key="9">
    <source>
        <dbReference type="EMBL" id="MBK2302093.1"/>
    </source>
</evidence>
<dbReference type="Proteomes" id="UP000760407">
    <property type="component" value="Unassembled WGS sequence"/>
</dbReference>
<comment type="similarity">
    <text evidence="2">Belongs to the MscS (TC 1.A.23) family.</text>
</comment>
<feature type="domain" description="Mechanosensitive ion channel MscS C-terminal" evidence="8">
    <location>
        <begin position="599"/>
        <end position="680"/>
    </location>
</feature>
<dbReference type="PANTHER" id="PTHR43634:SF2">
    <property type="entry name" value="LOW CONDUCTANCE MECHANOSENSITIVE CHANNEL YNAI"/>
    <property type="match status" value="1"/>
</dbReference>
<dbReference type="Gene3D" id="2.30.30.60">
    <property type="match status" value="1"/>
</dbReference>
<evidence type="ECO:0000259" key="8">
    <source>
        <dbReference type="Pfam" id="PF21082"/>
    </source>
</evidence>
<protein>
    <submittedName>
        <fullName evidence="9">Mechanosensitive ion channel family protein</fullName>
    </submittedName>
</protein>
<keyword evidence="10" id="KW-1185">Reference proteome</keyword>
<dbReference type="EMBL" id="JACTSG010000002">
    <property type="protein sequence ID" value="MBK2302093.1"/>
    <property type="molecule type" value="Genomic_DNA"/>
</dbReference>
<evidence type="ECO:0000256" key="4">
    <source>
        <dbReference type="ARBA" id="ARBA00022989"/>
    </source>
</evidence>
<keyword evidence="3 6" id="KW-0812">Transmembrane</keyword>
<dbReference type="InterPro" id="IPR011014">
    <property type="entry name" value="MscS_channel_TM-2"/>
</dbReference>
<feature type="transmembrane region" description="Helical" evidence="6">
    <location>
        <begin position="12"/>
        <end position="30"/>
    </location>
</feature>
<feature type="transmembrane region" description="Helical" evidence="6">
    <location>
        <begin position="469"/>
        <end position="494"/>
    </location>
</feature>
<evidence type="ECO:0000256" key="2">
    <source>
        <dbReference type="ARBA" id="ARBA00008017"/>
    </source>
</evidence>